<dbReference type="Proteomes" id="UP001054902">
    <property type="component" value="Unassembled WGS sequence"/>
</dbReference>
<sequence>MISPLLLLLVALGIGPGLSRNSTKTSAYHITNRDRIDNDDFIRKLAISRPKSCANVQCSNPCSPKKDTCQKGTICKVKRRLRFGECCPGSKCRRNKPENCKDRECPVPCSGGNNPCQDDEVCKPAKRIRKNECCLRSKCKKQSENTIQSLICPNVLCKNPCESKKCKDNQICKFKRKIRKDECCPKARCINKEPIICDSECPADPCMKGENPCLENEVCTPASRIRPNECCLRAKCSPMSCEEKTIFGSDADVKCDDPCKGNPCGFPYTCHKKPLEKGQCCQTHECLPPEEEVDCRLVKCGGGCYSEPNMCTEKNELCIHKPLQLNQCCPNAECVHKCSLIQCDDPCTAKVCGANETCQHLPVKKDDCCPGATCTPDPSSSTLAQTLVKTKPPTPTLNPTVHCELACRDPCETLQGEPLCESNEQCILTWDTNLGKCQCPGAKCIPDPSSPSLAPTFGYTKPPTPTLNPTVHCELACRDPCETLQGEPLCESNEQCILTWDTNLGKCQCPGAKCIPDPSSPSLAPTFGYTKPPTPTLNPTVHCELACRDPCETLQGEPLCESNEQCILTWDTNLGKCQCPGAKCIPDPSSPSLAPTFGYTKPPTPTLNPTVHCELACRDPCETLQGEPLCESNEQCILTWDTNLGKCQCPGAKCIPDPSSPSLAPTFGYTKPPTPTLNPTVHCELACRDPCETLQGEPLCESNEQCILTWDTNLGKCQCPGAKCIPDPSSPSLAPTFGYTKPPTPTLNPTVHCELACRDPCEIHKCDSNERCIGEMKPGKCCPDAKCILDQDCSLVKCARPNACEKHSCDKGYKCQSKLKEGSCCQTEALCVQDPDCKKLPCPELIPLPGLCPKGESPTLVKEEGKCCPTYKCIPDQDCSRVKCPIPVQPRPGFCEKGESPTLFKEEGKCCPLYKCIEDKEEMWV</sequence>
<keyword evidence="1" id="KW-0732">Signal</keyword>
<proteinExistence type="predicted"/>
<accession>A0AAD3D799</accession>
<gene>
    <name evidence="2" type="ORF">CTEN210_14457</name>
</gene>
<feature type="chain" id="PRO_5042261213" evidence="1">
    <location>
        <begin position="20"/>
        <end position="925"/>
    </location>
</feature>
<keyword evidence="3" id="KW-1185">Reference proteome</keyword>
<evidence type="ECO:0000313" key="2">
    <source>
        <dbReference type="EMBL" id="GFH57981.1"/>
    </source>
</evidence>
<comment type="caution">
    <text evidence="2">The sequence shown here is derived from an EMBL/GenBank/DDBJ whole genome shotgun (WGS) entry which is preliminary data.</text>
</comment>
<reference evidence="2 3" key="1">
    <citation type="journal article" date="2021" name="Sci. Rep.">
        <title>The genome of the diatom Chaetoceros tenuissimus carries an ancient integrated fragment of an extant virus.</title>
        <authorList>
            <person name="Hongo Y."/>
            <person name="Kimura K."/>
            <person name="Takaki Y."/>
            <person name="Yoshida Y."/>
            <person name="Baba S."/>
            <person name="Kobayashi G."/>
            <person name="Nagasaki K."/>
            <person name="Hano T."/>
            <person name="Tomaru Y."/>
        </authorList>
    </citation>
    <scope>NUCLEOTIDE SEQUENCE [LARGE SCALE GENOMIC DNA]</scope>
    <source>
        <strain evidence="2 3">NIES-3715</strain>
    </source>
</reference>
<dbReference type="EMBL" id="BLLK01000060">
    <property type="protein sequence ID" value="GFH57981.1"/>
    <property type="molecule type" value="Genomic_DNA"/>
</dbReference>
<feature type="signal peptide" evidence="1">
    <location>
        <begin position="1"/>
        <end position="19"/>
    </location>
</feature>
<evidence type="ECO:0000313" key="3">
    <source>
        <dbReference type="Proteomes" id="UP001054902"/>
    </source>
</evidence>
<name>A0AAD3D799_9STRA</name>
<evidence type="ECO:0000256" key="1">
    <source>
        <dbReference type="SAM" id="SignalP"/>
    </source>
</evidence>
<organism evidence="2 3">
    <name type="scientific">Chaetoceros tenuissimus</name>
    <dbReference type="NCBI Taxonomy" id="426638"/>
    <lineage>
        <taxon>Eukaryota</taxon>
        <taxon>Sar</taxon>
        <taxon>Stramenopiles</taxon>
        <taxon>Ochrophyta</taxon>
        <taxon>Bacillariophyta</taxon>
        <taxon>Coscinodiscophyceae</taxon>
        <taxon>Chaetocerotophycidae</taxon>
        <taxon>Chaetocerotales</taxon>
        <taxon>Chaetocerotaceae</taxon>
        <taxon>Chaetoceros</taxon>
    </lineage>
</organism>
<protein>
    <submittedName>
        <fullName evidence="2">Uncharacterized protein</fullName>
    </submittedName>
</protein>
<dbReference type="AlphaFoldDB" id="A0AAD3D799"/>